<dbReference type="Pfam" id="PF11249">
    <property type="entry name" value="DUF3047"/>
    <property type="match status" value="1"/>
</dbReference>
<dbReference type="InterPro" id="IPR021409">
    <property type="entry name" value="DUF3047"/>
</dbReference>
<sequence length="229" mass="25834">MARKIREGLLLCCLAVGVAQADKSSLDITHLKDWEVHRFKGETDYSPALDELYGRVLKATSHGSASGYYHRRTVHLDETPVLKWAWKIDRFPDAADEAGSGKGEDFAARIYVGRMSMLGMWGAKCLVYVWSDQHRTGDEWKSPFSDHIHVIAVNGREYKPGQWQQVQRNVVADWGRVFGEHIDSVDLVAIMTDSDNSNSMAQAWYADLRLAPLQDGRIAALQEQATVER</sequence>
<organism evidence="2 3">
    <name type="scientific">Elysia marginata</name>
    <dbReference type="NCBI Taxonomy" id="1093978"/>
    <lineage>
        <taxon>Eukaryota</taxon>
        <taxon>Metazoa</taxon>
        <taxon>Spiralia</taxon>
        <taxon>Lophotrochozoa</taxon>
        <taxon>Mollusca</taxon>
        <taxon>Gastropoda</taxon>
        <taxon>Heterobranchia</taxon>
        <taxon>Euthyneura</taxon>
        <taxon>Panpulmonata</taxon>
        <taxon>Sacoglossa</taxon>
        <taxon>Placobranchoidea</taxon>
        <taxon>Plakobranchidae</taxon>
        <taxon>Elysia</taxon>
    </lineage>
</organism>
<keyword evidence="3" id="KW-1185">Reference proteome</keyword>
<dbReference type="AlphaFoldDB" id="A0AAV4IZ04"/>
<dbReference type="Proteomes" id="UP000762676">
    <property type="component" value="Unassembled WGS sequence"/>
</dbReference>
<comment type="caution">
    <text evidence="2">The sequence shown here is derived from an EMBL/GenBank/DDBJ whole genome shotgun (WGS) entry which is preliminary data.</text>
</comment>
<evidence type="ECO:0000313" key="2">
    <source>
        <dbReference type="EMBL" id="GFS15375.1"/>
    </source>
</evidence>
<name>A0AAV4IZ04_9GAST</name>
<feature type="chain" id="PRO_5043382987" description="DUF3047 domain-containing protein" evidence="1">
    <location>
        <begin position="22"/>
        <end position="229"/>
    </location>
</feature>
<dbReference type="EMBL" id="BMAT01009872">
    <property type="protein sequence ID" value="GFS15375.1"/>
    <property type="molecule type" value="Genomic_DNA"/>
</dbReference>
<proteinExistence type="predicted"/>
<keyword evidence="1" id="KW-0732">Signal</keyword>
<reference evidence="2 3" key="1">
    <citation type="journal article" date="2021" name="Elife">
        <title>Chloroplast acquisition without the gene transfer in kleptoplastic sea slugs, Plakobranchus ocellatus.</title>
        <authorList>
            <person name="Maeda T."/>
            <person name="Takahashi S."/>
            <person name="Yoshida T."/>
            <person name="Shimamura S."/>
            <person name="Takaki Y."/>
            <person name="Nagai Y."/>
            <person name="Toyoda A."/>
            <person name="Suzuki Y."/>
            <person name="Arimoto A."/>
            <person name="Ishii H."/>
            <person name="Satoh N."/>
            <person name="Nishiyama T."/>
            <person name="Hasebe M."/>
            <person name="Maruyama T."/>
            <person name="Minagawa J."/>
            <person name="Obokata J."/>
            <person name="Shigenobu S."/>
        </authorList>
    </citation>
    <scope>NUCLEOTIDE SEQUENCE [LARGE SCALE GENOMIC DNA]</scope>
</reference>
<protein>
    <recommendedName>
        <fullName evidence="4">DUF3047 domain-containing protein</fullName>
    </recommendedName>
</protein>
<feature type="signal peptide" evidence="1">
    <location>
        <begin position="1"/>
        <end position="21"/>
    </location>
</feature>
<evidence type="ECO:0000256" key="1">
    <source>
        <dbReference type="SAM" id="SignalP"/>
    </source>
</evidence>
<evidence type="ECO:0008006" key="4">
    <source>
        <dbReference type="Google" id="ProtNLM"/>
    </source>
</evidence>
<evidence type="ECO:0000313" key="3">
    <source>
        <dbReference type="Proteomes" id="UP000762676"/>
    </source>
</evidence>
<gene>
    <name evidence="2" type="ORF">ElyMa_004931100</name>
</gene>
<accession>A0AAV4IZ04</accession>